<dbReference type="GeneID" id="66103234"/>
<keyword evidence="3" id="KW-1185">Reference proteome</keyword>
<protein>
    <submittedName>
        <fullName evidence="2">Uncharacterized protein</fullName>
    </submittedName>
</protein>
<name>A0A9P7VJC6_9AGAR</name>
<evidence type="ECO:0000256" key="1">
    <source>
        <dbReference type="SAM" id="MobiDB-lite"/>
    </source>
</evidence>
<evidence type="ECO:0000313" key="2">
    <source>
        <dbReference type="EMBL" id="KAG7442198.1"/>
    </source>
</evidence>
<dbReference type="RefSeq" id="XP_043035698.1">
    <property type="nucleotide sequence ID" value="XM_043180938.1"/>
</dbReference>
<organism evidence="2 3">
    <name type="scientific">Guyanagaster necrorhizus</name>
    <dbReference type="NCBI Taxonomy" id="856835"/>
    <lineage>
        <taxon>Eukaryota</taxon>
        <taxon>Fungi</taxon>
        <taxon>Dikarya</taxon>
        <taxon>Basidiomycota</taxon>
        <taxon>Agaricomycotina</taxon>
        <taxon>Agaricomycetes</taxon>
        <taxon>Agaricomycetidae</taxon>
        <taxon>Agaricales</taxon>
        <taxon>Marasmiineae</taxon>
        <taxon>Physalacriaceae</taxon>
        <taxon>Guyanagaster</taxon>
    </lineage>
</organism>
<reference evidence="2" key="1">
    <citation type="submission" date="2020-11" db="EMBL/GenBank/DDBJ databases">
        <title>Adaptations for nitrogen fixation in a non-lichenized fungal sporocarp promotes dispersal by wood-feeding termites.</title>
        <authorList>
            <consortium name="DOE Joint Genome Institute"/>
            <person name="Koch R.A."/>
            <person name="Yoon G."/>
            <person name="Arayal U."/>
            <person name="Lail K."/>
            <person name="Amirebrahimi M."/>
            <person name="Labutti K."/>
            <person name="Lipzen A."/>
            <person name="Riley R."/>
            <person name="Barry K."/>
            <person name="Henrissat B."/>
            <person name="Grigoriev I.V."/>
            <person name="Herr J.R."/>
            <person name="Aime M.C."/>
        </authorList>
    </citation>
    <scope>NUCLEOTIDE SEQUENCE</scope>
    <source>
        <strain evidence="2">MCA 3950</strain>
    </source>
</reference>
<dbReference type="EMBL" id="MU250553">
    <property type="protein sequence ID" value="KAG7442198.1"/>
    <property type="molecule type" value="Genomic_DNA"/>
</dbReference>
<gene>
    <name evidence="2" type="ORF">BT62DRAFT_449647</name>
</gene>
<dbReference type="Proteomes" id="UP000812287">
    <property type="component" value="Unassembled WGS sequence"/>
</dbReference>
<comment type="caution">
    <text evidence="2">The sequence shown here is derived from an EMBL/GenBank/DDBJ whole genome shotgun (WGS) entry which is preliminary data.</text>
</comment>
<evidence type="ECO:0000313" key="3">
    <source>
        <dbReference type="Proteomes" id="UP000812287"/>
    </source>
</evidence>
<feature type="compositionally biased region" description="Polar residues" evidence="1">
    <location>
        <begin position="96"/>
        <end position="113"/>
    </location>
</feature>
<sequence length="113" mass="12809">MKRLRTSWSMRREQERFSSNKRHWIEERGMPTPPCLVLARRSPSVMSLNITGSGEHRICSLPTKATGEAPITTTAGPHSRTKYSINVHRSYVRPNATRSSTHPRSCSEMVSKS</sequence>
<dbReference type="AlphaFoldDB" id="A0A9P7VJC6"/>
<feature type="region of interest" description="Disordered" evidence="1">
    <location>
        <begin position="92"/>
        <end position="113"/>
    </location>
</feature>
<accession>A0A9P7VJC6</accession>
<proteinExistence type="predicted"/>